<dbReference type="PATRIC" id="fig|82380.10.peg.2612"/>
<comment type="caution">
    <text evidence="1">The sequence shown here is derived from an EMBL/GenBank/DDBJ whole genome shotgun (WGS) entry which is preliminary data.</text>
</comment>
<dbReference type="Proteomes" id="UP000033725">
    <property type="component" value="Unassembled WGS sequence"/>
</dbReference>
<gene>
    <name evidence="1" type="ORF">RN51_02599</name>
</gene>
<protein>
    <recommendedName>
        <fullName evidence="3">Excreted virulence factor EspC, type VII ESX diderm</fullName>
    </recommendedName>
</protein>
<name>A0A0F0KHQ3_9MICO</name>
<evidence type="ECO:0008006" key="3">
    <source>
        <dbReference type="Google" id="ProtNLM"/>
    </source>
</evidence>
<dbReference type="RefSeq" id="WP_156149179.1">
    <property type="nucleotide sequence ID" value="NZ_JYIV01000028.1"/>
</dbReference>
<dbReference type="EMBL" id="JYIV01000028">
    <property type="protein sequence ID" value="KJL20383.1"/>
    <property type="molecule type" value="Genomic_DNA"/>
</dbReference>
<dbReference type="OrthoDB" id="5073518at2"/>
<proteinExistence type="predicted"/>
<evidence type="ECO:0000313" key="1">
    <source>
        <dbReference type="EMBL" id="KJL20383.1"/>
    </source>
</evidence>
<dbReference type="AlphaFoldDB" id="A0A0F0KHQ3"/>
<reference evidence="1 2" key="1">
    <citation type="submission" date="2015-02" db="EMBL/GenBank/DDBJ databases">
        <title>Draft genome sequences of ten Microbacterium spp. with emphasis on heavy metal contaminated environments.</title>
        <authorList>
            <person name="Corretto E."/>
        </authorList>
    </citation>
    <scope>NUCLEOTIDE SEQUENCE [LARGE SCALE GENOMIC DNA]</scope>
    <source>
        <strain evidence="1 2">BEL163</strain>
    </source>
</reference>
<organism evidence="1 2">
    <name type="scientific">Microbacterium oxydans</name>
    <dbReference type="NCBI Taxonomy" id="82380"/>
    <lineage>
        <taxon>Bacteria</taxon>
        <taxon>Bacillati</taxon>
        <taxon>Actinomycetota</taxon>
        <taxon>Actinomycetes</taxon>
        <taxon>Micrococcales</taxon>
        <taxon>Microbacteriaceae</taxon>
        <taxon>Microbacterium</taxon>
    </lineage>
</organism>
<accession>A0A0F0KHQ3</accession>
<evidence type="ECO:0000313" key="2">
    <source>
        <dbReference type="Proteomes" id="UP000033725"/>
    </source>
</evidence>
<sequence>MSQGFDVDTDVLRAMAQKVRRVIRDLAPLDMEAPTRAGHDGVIAAGSDFRSAWSRGLSARATDSHDFADRIDQTARVFDDGDDAAKAELDAMIWGL</sequence>